<gene>
    <name evidence="2" type="ORF">SK128_011988</name>
</gene>
<evidence type="ECO:0000256" key="1">
    <source>
        <dbReference type="SAM" id="MobiDB-lite"/>
    </source>
</evidence>
<sequence length="65" mass="7057">SGHRKKPPTSHPTSITSGPCQFSTRQHGPGKSQSAKGTCHNCGCRGYWANTAKDAQFHFCSKTEH</sequence>
<reference evidence="2 3" key="1">
    <citation type="submission" date="2023-11" db="EMBL/GenBank/DDBJ databases">
        <title>Halocaridina rubra genome assembly.</title>
        <authorList>
            <person name="Smith C."/>
        </authorList>
    </citation>
    <scope>NUCLEOTIDE SEQUENCE [LARGE SCALE GENOMIC DNA]</scope>
    <source>
        <strain evidence="2">EP-1</strain>
        <tissue evidence="2">Whole</tissue>
    </source>
</reference>
<organism evidence="2 3">
    <name type="scientific">Halocaridina rubra</name>
    <name type="common">Hawaiian red shrimp</name>
    <dbReference type="NCBI Taxonomy" id="373956"/>
    <lineage>
        <taxon>Eukaryota</taxon>
        <taxon>Metazoa</taxon>
        <taxon>Ecdysozoa</taxon>
        <taxon>Arthropoda</taxon>
        <taxon>Crustacea</taxon>
        <taxon>Multicrustacea</taxon>
        <taxon>Malacostraca</taxon>
        <taxon>Eumalacostraca</taxon>
        <taxon>Eucarida</taxon>
        <taxon>Decapoda</taxon>
        <taxon>Pleocyemata</taxon>
        <taxon>Caridea</taxon>
        <taxon>Atyoidea</taxon>
        <taxon>Atyidae</taxon>
        <taxon>Halocaridina</taxon>
    </lineage>
</organism>
<accession>A0AAN8ZSD5</accession>
<dbReference type="AlphaFoldDB" id="A0AAN8ZSD5"/>
<proteinExistence type="predicted"/>
<evidence type="ECO:0000313" key="3">
    <source>
        <dbReference type="Proteomes" id="UP001381693"/>
    </source>
</evidence>
<protein>
    <submittedName>
        <fullName evidence="2">Uncharacterized protein</fullName>
    </submittedName>
</protein>
<name>A0AAN8ZSD5_HALRR</name>
<feature type="non-terminal residue" evidence="2">
    <location>
        <position position="1"/>
    </location>
</feature>
<dbReference type="Proteomes" id="UP001381693">
    <property type="component" value="Unassembled WGS sequence"/>
</dbReference>
<dbReference type="EMBL" id="JAXCGZ010019108">
    <property type="protein sequence ID" value="KAK7066606.1"/>
    <property type="molecule type" value="Genomic_DNA"/>
</dbReference>
<keyword evidence="3" id="KW-1185">Reference proteome</keyword>
<evidence type="ECO:0000313" key="2">
    <source>
        <dbReference type="EMBL" id="KAK7066606.1"/>
    </source>
</evidence>
<comment type="caution">
    <text evidence="2">The sequence shown here is derived from an EMBL/GenBank/DDBJ whole genome shotgun (WGS) entry which is preliminary data.</text>
</comment>
<feature type="region of interest" description="Disordered" evidence="1">
    <location>
        <begin position="1"/>
        <end position="38"/>
    </location>
</feature>
<feature type="compositionally biased region" description="Polar residues" evidence="1">
    <location>
        <begin position="11"/>
        <end position="36"/>
    </location>
</feature>